<dbReference type="Proteomes" id="UP000053091">
    <property type="component" value="Unassembled WGS sequence"/>
</dbReference>
<dbReference type="PROSITE" id="PS51257">
    <property type="entry name" value="PROKAR_LIPOPROTEIN"/>
    <property type="match status" value="1"/>
</dbReference>
<sequence>MKTPVFNLFKAVYAVLLLLTASCATVKIEKPAESYLRDAVRPQPSIIGFTAEARLADIQAELNRSFSGLVYEDNSLDDNGGDNLMVKAWKQGDIQLTMRDNTIIYRVPLRLWIKAGFKTTRLGITLSDYREASGALALMFRTAVSLNSDWTLSTQTETTGYEWLTEPVVKVAGINVPVKFVADLILQKNLRTLSSAIDESVKEYLDLKPYALEAWKSLNQPLILNEEYRVWLSMQTSGFFATPIMAKDGVIRIRTGLQAVIETQVGEKPAAGPPGPLPRLKIGDEAGERVVINASVDIPFAEINRQASQYLSGQTFTQGKRSVKVEAVSIYGSNGKMVAEAKLSGSFRGTVYFKGIPAFDATDSTLMLRDFDFDLATRNVLVKSAAWLYQGGFRNMIARQMVWPMASEIRMIFGEANRQLKNYRLADGVFLRGQLERLSVDDILLTPDGVRPYLSADGKINVHFSSFGMKN</sequence>
<keyword evidence="1" id="KW-0732">Signal</keyword>
<evidence type="ECO:0000256" key="1">
    <source>
        <dbReference type="SAM" id="SignalP"/>
    </source>
</evidence>
<proteinExistence type="predicted"/>
<protein>
    <recommendedName>
        <fullName evidence="4">DUF4403 family protein</fullName>
    </recommendedName>
</protein>
<keyword evidence="3" id="KW-1185">Reference proteome</keyword>
<dbReference type="OrthoDB" id="617059at2"/>
<dbReference type="AlphaFoldDB" id="A0A0S7BZM1"/>
<feature type="signal peptide" evidence="1">
    <location>
        <begin position="1"/>
        <end position="26"/>
    </location>
</feature>
<dbReference type="RefSeq" id="WP_062042211.1">
    <property type="nucleotide sequence ID" value="NZ_DF968182.1"/>
</dbReference>
<dbReference type="InterPro" id="IPR025515">
    <property type="entry name" value="DUF4403"/>
</dbReference>
<evidence type="ECO:0000313" key="3">
    <source>
        <dbReference type="Proteomes" id="UP000053091"/>
    </source>
</evidence>
<dbReference type="STRING" id="1678841.TBC1_112220"/>
<dbReference type="EMBL" id="DF968182">
    <property type="protein sequence ID" value="GAP44059.1"/>
    <property type="molecule type" value="Genomic_DNA"/>
</dbReference>
<evidence type="ECO:0000313" key="2">
    <source>
        <dbReference type="EMBL" id="GAP44059.1"/>
    </source>
</evidence>
<feature type="chain" id="PRO_5006633355" description="DUF4403 family protein" evidence="1">
    <location>
        <begin position="27"/>
        <end position="471"/>
    </location>
</feature>
<dbReference type="Pfam" id="PF14356">
    <property type="entry name" value="DUF4403"/>
    <property type="match status" value="1"/>
</dbReference>
<name>A0A0S7BZM1_9BACT</name>
<accession>A0A0S7BZM1</accession>
<reference evidence="2" key="1">
    <citation type="journal article" date="2015" name="Genome Announc.">
        <title>Draft Genome Sequence of Bacteroidales Strain TBC1, a Novel Isolate from a Methanogenic Wastewater Treatment System.</title>
        <authorList>
            <person name="Tourlousse D.M."/>
            <person name="Matsuura N."/>
            <person name="Sun L."/>
            <person name="Toyonaga M."/>
            <person name="Kuroda K."/>
            <person name="Ohashi A."/>
            <person name="Cruz R."/>
            <person name="Yamaguchi T."/>
            <person name="Sekiguchi Y."/>
        </authorList>
    </citation>
    <scope>NUCLEOTIDE SEQUENCE [LARGE SCALE GENOMIC DNA]</scope>
    <source>
        <strain evidence="2">TBC1</strain>
    </source>
</reference>
<organism evidence="2">
    <name type="scientific">Lentimicrobium saccharophilum</name>
    <dbReference type="NCBI Taxonomy" id="1678841"/>
    <lineage>
        <taxon>Bacteria</taxon>
        <taxon>Pseudomonadati</taxon>
        <taxon>Bacteroidota</taxon>
        <taxon>Bacteroidia</taxon>
        <taxon>Bacteroidales</taxon>
        <taxon>Lentimicrobiaceae</taxon>
        <taxon>Lentimicrobium</taxon>
    </lineage>
</organism>
<gene>
    <name evidence="2" type="ORF">TBC1_112220</name>
</gene>
<evidence type="ECO:0008006" key="4">
    <source>
        <dbReference type="Google" id="ProtNLM"/>
    </source>
</evidence>